<keyword evidence="1" id="KW-0560">Oxidoreductase</keyword>
<evidence type="ECO:0000313" key="7">
    <source>
        <dbReference type="Proteomes" id="UP000824165"/>
    </source>
</evidence>
<evidence type="ECO:0000256" key="2">
    <source>
        <dbReference type="ARBA" id="ARBA00023027"/>
    </source>
</evidence>
<dbReference type="InterPro" id="IPR036291">
    <property type="entry name" value="NAD(P)-bd_dom_sf"/>
</dbReference>
<dbReference type="SUPFAM" id="SSF51735">
    <property type="entry name" value="NAD(P)-binding Rossmann-fold domains"/>
    <property type="match status" value="1"/>
</dbReference>
<dbReference type="InterPro" id="IPR013118">
    <property type="entry name" value="Mannitol_DH_C"/>
</dbReference>
<reference evidence="6" key="1">
    <citation type="submission" date="2020-10" db="EMBL/GenBank/DDBJ databases">
        <authorList>
            <person name="Gilroy R."/>
        </authorList>
    </citation>
    <scope>NUCLEOTIDE SEQUENCE</scope>
    <source>
        <strain evidence="6">CHK181-108</strain>
    </source>
</reference>
<dbReference type="Proteomes" id="UP000824165">
    <property type="component" value="Unassembled WGS sequence"/>
</dbReference>
<dbReference type="Gene3D" id="1.10.1040.10">
    <property type="entry name" value="N-(1-d-carboxylethyl)-l-norvaline Dehydrogenase, domain 2"/>
    <property type="match status" value="1"/>
</dbReference>
<protein>
    <submittedName>
        <fullName evidence="6">Tagaturonate reductase</fullName>
    </submittedName>
</protein>
<dbReference type="InterPro" id="IPR008927">
    <property type="entry name" value="6-PGluconate_DH-like_C_sf"/>
</dbReference>
<gene>
    <name evidence="6" type="ORF">IAA60_05165</name>
</gene>
<dbReference type="EMBL" id="DVLU01000050">
    <property type="protein sequence ID" value="HIT85279.1"/>
    <property type="molecule type" value="Genomic_DNA"/>
</dbReference>
<comment type="caution">
    <text evidence="6">The sequence shown here is derived from an EMBL/GenBank/DDBJ whole genome shotgun (WGS) entry which is preliminary data.</text>
</comment>
<dbReference type="Pfam" id="PF08125">
    <property type="entry name" value="Mannitol_dh_C"/>
    <property type="match status" value="1"/>
</dbReference>
<evidence type="ECO:0000256" key="1">
    <source>
        <dbReference type="ARBA" id="ARBA00023002"/>
    </source>
</evidence>
<dbReference type="GO" id="GO:0005829">
    <property type="term" value="C:cytosol"/>
    <property type="evidence" value="ECO:0007669"/>
    <property type="project" value="TreeGrafter"/>
</dbReference>
<dbReference type="GO" id="GO:0009026">
    <property type="term" value="F:tagaturonate reductase activity"/>
    <property type="evidence" value="ECO:0007669"/>
    <property type="project" value="TreeGrafter"/>
</dbReference>
<evidence type="ECO:0000259" key="5">
    <source>
        <dbReference type="Pfam" id="PF08125"/>
    </source>
</evidence>
<dbReference type="PANTHER" id="PTHR30524">
    <property type="entry name" value="MANNITOL-1-PHOSPHATE 5-DEHYDROGENASE"/>
    <property type="match status" value="1"/>
</dbReference>
<dbReference type="Pfam" id="PF01232">
    <property type="entry name" value="Mannitol_dh"/>
    <property type="match status" value="1"/>
</dbReference>
<evidence type="ECO:0000256" key="3">
    <source>
        <dbReference type="ARBA" id="ARBA00048615"/>
    </source>
</evidence>
<dbReference type="PANTHER" id="PTHR30524:SF0">
    <property type="entry name" value="ALTRONATE OXIDOREDUCTASE-RELATED"/>
    <property type="match status" value="1"/>
</dbReference>
<comment type="catalytic activity">
    <reaction evidence="3">
        <text>D-mannitol 1-phosphate + NAD(+) = beta-D-fructose 6-phosphate + NADH + H(+)</text>
        <dbReference type="Rhea" id="RHEA:19661"/>
        <dbReference type="ChEBI" id="CHEBI:15378"/>
        <dbReference type="ChEBI" id="CHEBI:57540"/>
        <dbReference type="ChEBI" id="CHEBI:57634"/>
        <dbReference type="ChEBI" id="CHEBI:57945"/>
        <dbReference type="ChEBI" id="CHEBI:61381"/>
        <dbReference type="EC" id="1.1.1.17"/>
    </reaction>
</comment>
<dbReference type="GO" id="GO:0019698">
    <property type="term" value="P:D-galacturonate catabolic process"/>
    <property type="evidence" value="ECO:0007669"/>
    <property type="project" value="TreeGrafter"/>
</dbReference>
<evidence type="ECO:0000259" key="4">
    <source>
        <dbReference type="Pfam" id="PF01232"/>
    </source>
</evidence>
<name>A0A9D1H4D6_9FIRM</name>
<keyword evidence="2" id="KW-0520">NAD</keyword>
<dbReference type="SUPFAM" id="SSF48179">
    <property type="entry name" value="6-phosphogluconate dehydrogenase C-terminal domain-like"/>
    <property type="match status" value="1"/>
</dbReference>
<dbReference type="NCBIfam" id="NF002969">
    <property type="entry name" value="PRK03643.1"/>
    <property type="match status" value="1"/>
</dbReference>
<dbReference type="Gene3D" id="3.40.50.720">
    <property type="entry name" value="NAD(P)-binding Rossmann-like Domain"/>
    <property type="match status" value="1"/>
</dbReference>
<reference evidence="6" key="2">
    <citation type="journal article" date="2021" name="PeerJ">
        <title>Extensive microbial diversity within the chicken gut microbiome revealed by metagenomics and culture.</title>
        <authorList>
            <person name="Gilroy R."/>
            <person name="Ravi A."/>
            <person name="Getino M."/>
            <person name="Pursley I."/>
            <person name="Horton D.L."/>
            <person name="Alikhan N.F."/>
            <person name="Baker D."/>
            <person name="Gharbi K."/>
            <person name="Hall N."/>
            <person name="Watson M."/>
            <person name="Adriaenssens E.M."/>
            <person name="Foster-Nyarko E."/>
            <person name="Jarju S."/>
            <person name="Secka A."/>
            <person name="Antonio M."/>
            <person name="Oren A."/>
            <person name="Chaudhuri R.R."/>
            <person name="La Ragione R."/>
            <person name="Hildebrand F."/>
            <person name="Pallen M.J."/>
        </authorList>
    </citation>
    <scope>NUCLEOTIDE SEQUENCE</scope>
    <source>
        <strain evidence="6">CHK181-108</strain>
    </source>
</reference>
<feature type="domain" description="Mannitol dehydrogenase N-terminal" evidence="4">
    <location>
        <begin position="15"/>
        <end position="253"/>
    </location>
</feature>
<dbReference type="AlphaFoldDB" id="A0A9D1H4D6"/>
<sequence>MELLKRKEKSSLTTKVLQFGEGNFLRGFVDWMIDRLNKEYDWNGGVAVVQPLPGGITNLISDQDGLYHLYLRGLLNGKREEETRVVECITDAFNPYEETERFFDYAKKPELRFIVSNTTEAGIEYKSGGKDGDFVNSTFPGRLAMFMKKRYDAGLPGFIILPCELIDKNGDRLKECVLKYAGDWNYGSGFAEWVNSENYFTNTLVDRIVTGYPRDRAEEMCREYGVLDNVIDTAEIFHLWVIEGDKKLAGEMPFHKIGLNVIWTDDVTPYKKRKVRILNGAHTMMVPAAYLAGIRTVREAMDNEIVFEFMRRGIFDEVIPTIDMDKEELISFANDVTERFKNPFIEHYLISIALNSVSKFKVRVLPSLWGYIEKTGREPKCLVFSLAALIAFYKTDDANDSADVTEFMKNADIGEILAKTEYWDRDLSMLKESVEKYFGQINAAGALKAMEELLA</sequence>
<organism evidence="6 7">
    <name type="scientific">Candidatus Ornithomonoglobus intestinigallinarum</name>
    <dbReference type="NCBI Taxonomy" id="2840894"/>
    <lineage>
        <taxon>Bacteria</taxon>
        <taxon>Bacillati</taxon>
        <taxon>Bacillota</taxon>
        <taxon>Clostridia</taxon>
        <taxon>Candidatus Ornithomonoglobus</taxon>
    </lineage>
</organism>
<dbReference type="GO" id="GO:0008926">
    <property type="term" value="F:mannitol-1-phosphate 5-dehydrogenase activity"/>
    <property type="evidence" value="ECO:0007669"/>
    <property type="project" value="UniProtKB-EC"/>
</dbReference>
<feature type="domain" description="Mannitol dehydrogenase C-terminal" evidence="5">
    <location>
        <begin position="266"/>
        <end position="429"/>
    </location>
</feature>
<dbReference type="InterPro" id="IPR013131">
    <property type="entry name" value="Mannitol_DH_N"/>
</dbReference>
<evidence type="ECO:0000313" key="6">
    <source>
        <dbReference type="EMBL" id="HIT85279.1"/>
    </source>
</evidence>
<dbReference type="InterPro" id="IPR013328">
    <property type="entry name" value="6PGD_dom2"/>
</dbReference>
<proteinExistence type="predicted"/>
<accession>A0A9D1H4D6</accession>
<dbReference type="GO" id="GO:0019592">
    <property type="term" value="P:mannitol catabolic process"/>
    <property type="evidence" value="ECO:0007669"/>
    <property type="project" value="TreeGrafter"/>
</dbReference>